<dbReference type="EMBL" id="VTTN01000007">
    <property type="protein sequence ID" value="KAA0594909.1"/>
    <property type="molecule type" value="Genomic_DNA"/>
</dbReference>
<gene>
    <name evidence="9" type="ORF">FZ942_19080</name>
</gene>
<protein>
    <submittedName>
        <fullName evidence="9">ABC transporter permease</fullName>
    </submittedName>
</protein>
<dbReference type="SUPFAM" id="SSF161098">
    <property type="entry name" value="MetI-like"/>
    <property type="match status" value="1"/>
</dbReference>
<dbReference type="Pfam" id="PF00528">
    <property type="entry name" value="BPD_transp_1"/>
    <property type="match status" value="1"/>
</dbReference>
<keyword evidence="6 7" id="KW-0472">Membrane</keyword>
<keyword evidence="5 7" id="KW-1133">Transmembrane helix</keyword>
<name>A0A5A9GNP1_AZOLI</name>
<dbReference type="PANTHER" id="PTHR43386">
    <property type="entry name" value="OLIGOPEPTIDE TRANSPORT SYSTEM PERMEASE PROTEIN APPC"/>
    <property type="match status" value="1"/>
</dbReference>
<dbReference type="InterPro" id="IPR050366">
    <property type="entry name" value="BP-dependent_transpt_permease"/>
</dbReference>
<dbReference type="GO" id="GO:0055085">
    <property type="term" value="P:transmembrane transport"/>
    <property type="evidence" value="ECO:0007669"/>
    <property type="project" value="InterPro"/>
</dbReference>
<dbReference type="InterPro" id="IPR035906">
    <property type="entry name" value="MetI-like_sf"/>
</dbReference>
<comment type="caution">
    <text evidence="9">The sequence shown here is derived from an EMBL/GenBank/DDBJ whole genome shotgun (WGS) entry which is preliminary data.</text>
</comment>
<feature type="transmembrane region" description="Helical" evidence="7">
    <location>
        <begin position="99"/>
        <end position="125"/>
    </location>
</feature>
<evidence type="ECO:0000256" key="6">
    <source>
        <dbReference type="ARBA" id="ARBA00023136"/>
    </source>
</evidence>
<dbReference type="CDD" id="cd06261">
    <property type="entry name" value="TM_PBP2"/>
    <property type="match status" value="1"/>
</dbReference>
<feature type="domain" description="ABC transmembrane type-1" evidence="8">
    <location>
        <begin position="101"/>
        <end position="285"/>
    </location>
</feature>
<evidence type="ECO:0000256" key="2">
    <source>
        <dbReference type="ARBA" id="ARBA00022448"/>
    </source>
</evidence>
<evidence type="ECO:0000259" key="8">
    <source>
        <dbReference type="PROSITE" id="PS50928"/>
    </source>
</evidence>
<proteinExistence type="inferred from homology"/>
<accession>A0A5A9GNP1</accession>
<evidence type="ECO:0000313" key="10">
    <source>
        <dbReference type="Proteomes" id="UP000324927"/>
    </source>
</evidence>
<dbReference type="Proteomes" id="UP000324927">
    <property type="component" value="Unassembled WGS sequence"/>
</dbReference>
<reference evidence="9 10" key="1">
    <citation type="submission" date="2019-08" db="EMBL/GenBank/DDBJ databases">
        <authorList>
            <person name="Grouzdev D."/>
            <person name="Tikhonova E."/>
            <person name="Kravchenko I."/>
        </authorList>
    </citation>
    <scope>NUCLEOTIDE SEQUENCE [LARGE SCALE GENOMIC DNA]</scope>
    <source>
        <strain evidence="9 10">59b</strain>
    </source>
</reference>
<sequence length="300" mass="31983">MQSSTHASATEMAPATSPEPERVGSAWVLFLRHHGPMVFGALVLALIVAAALLAPWLGTADPQKLAPAARLKLPSAQYWFGTDALGRELYSRVLYGGRVSLLVGFSVAALAMLGGLVLGLLTGFFRQLDALLMRVLEAFMAIPAILLAIALIALTRASVENVIIALAIAETPRVTRLVRAVVLTLREQTYVEAAIAIGTPPMLILLRHIAPNALAPLIVQGTFICGSAIISESILSFIGAGTPPSVPTWGSIISEGRSYFQLFPNIIFFPAVFLSLTVLSINLIGDGLRDLLDPRLSREL</sequence>
<dbReference type="AlphaFoldDB" id="A0A5A9GNP1"/>
<evidence type="ECO:0000256" key="7">
    <source>
        <dbReference type="RuleBase" id="RU363032"/>
    </source>
</evidence>
<evidence type="ECO:0000256" key="5">
    <source>
        <dbReference type="ARBA" id="ARBA00022989"/>
    </source>
</evidence>
<dbReference type="Gene3D" id="1.10.3720.10">
    <property type="entry name" value="MetI-like"/>
    <property type="match status" value="1"/>
</dbReference>
<evidence type="ECO:0000313" key="9">
    <source>
        <dbReference type="EMBL" id="KAA0594909.1"/>
    </source>
</evidence>
<keyword evidence="10" id="KW-1185">Reference proteome</keyword>
<dbReference type="OrthoDB" id="9774870at2"/>
<keyword evidence="4 7" id="KW-0812">Transmembrane</keyword>
<keyword evidence="3" id="KW-1003">Cell membrane</keyword>
<comment type="subcellular location">
    <subcellularLocation>
        <location evidence="1 7">Cell membrane</location>
        <topology evidence="1 7">Multi-pass membrane protein</topology>
    </subcellularLocation>
</comment>
<evidence type="ECO:0000256" key="3">
    <source>
        <dbReference type="ARBA" id="ARBA00022475"/>
    </source>
</evidence>
<feature type="transmembrane region" description="Helical" evidence="7">
    <location>
        <begin position="131"/>
        <end position="154"/>
    </location>
</feature>
<dbReference type="GO" id="GO:0005886">
    <property type="term" value="C:plasma membrane"/>
    <property type="evidence" value="ECO:0007669"/>
    <property type="project" value="UniProtKB-SubCell"/>
</dbReference>
<feature type="transmembrane region" description="Helical" evidence="7">
    <location>
        <begin position="37"/>
        <end position="57"/>
    </location>
</feature>
<dbReference type="PANTHER" id="PTHR43386:SF6">
    <property type="entry name" value="ABC TRANSPORTER PERMEASE PROTEIN"/>
    <property type="match status" value="1"/>
</dbReference>
<feature type="transmembrane region" description="Helical" evidence="7">
    <location>
        <begin position="262"/>
        <end position="285"/>
    </location>
</feature>
<dbReference type="PROSITE" id="PS50928">
    <property type="entry name" value="ABC_TM1"/>
    <property type="match status" value="1"/>
</dbReference>
<comment type="similarity">
    <text evidence="7">Belongs to the binding-protein-dependent transport system permease family.</text>
</comment>
<evidence type="ECO:0000256" key="1">
    <source>
        <dbReference type="ARBA" id="ARBA00004651"/>
    </source>
</evidence>
<dbReference type="RefSeq" id="WP_149232666.1">
    <property type="nucleotide sequence ID" value="NZ_VTTN01000007.1"/>
</dbReference>
<dbReference type="InterPro" id="IPR000515">
    <property type="entry name" value="MetI-like"/>
</dbReference>
<keyword evidence="2 7" id="KW-0813">Transport</keyword>
<organism evidence="9 10">
    <name type="scientific">Azospirillum lipoferum</name>
    <dbReference type="NCBI Taxonomy" id="193"/>
    <lineage>
        <taxon>Bacteria</taxon>
        <taxon>Pseudomonadati</taxon>
        <taxon>Pseudomonadota</taxon>
        <taxon>Alphaproteobacteria</taxon>
        <taxon>Rhodospirillales</taxon>
        <taxon>Azospirillaceae</taxon>
        <taxon>Azospirillum</taxon>
    </lineage>
</organism>
<evidence type="ECO:0000256" key="4">
    <source>
        <dbReference type="ARBA" id="ARBA00022692"/>
    </source>
</evidence>